<dbReference type="SUPFAM" id="SSF53474">
    <property type="entry name" value="alpha/beta-Hydrolases"/>
    <property type="match status" value="1"/>
</dbReference>
<evidence type="ECO:0008006" key="3">
    <source>
        <dbReference type="Google" id="ProtNLM"/>
    </source>
</evidence>
<dbReference type="InterPro" id="IPR029058">
    <property type="entry name" value="AB_hydrolase_fold"/>
</dbReference>
<keyword evidence="2" id="KW-1185">Reference proteome</keyword>
<reference evidence="1" key="1">
    <citation type="journal article" date="2021" name="Front. Microbiol.">
        <title>Comprehensive Comparative Genomics and Phenotyping of Methylobacterium Species.</title>
        <authorList>
            <person name="Alessa O."/>
            <person name="Ogura Y."/>
            <person name="Fujitani Y."/>
            <person name="Takami H."/>
            <person name="Hayashi T."/>
            <person name="Sahin N."/>
            <person name="Tani A."/>
        </authorList>
    </citation>
    <scope>NUCLEOTIDE SEQUENCE</scope>
    <source>
        <strain evidence="1">NBRC 15689</strain>
    </source>
</reference>
<protein>
    <recommendedName>
        <fullName evidence="3">Dienelactone hydrolase domain-containing protein</fullName>
    </recommendedName>
</protein>
<dbReference type="Gene3D" id="3.40.50.1820">
    <property type="entry name" value="alpha/beta hydrolase"/>
    <property type="match status" value="1"/>
</dbReference>
<organism evidence="1 2">
    <name type="scientific">Methylobacterium organophilum</name>
    <dbReference type="NCBI Taxonomy" id="410"/>
    <lineage>
        <taxon>Bacteria</taxon>
        <taxon>Pseudomonadati</taxon>
        <taxon>Pseudomonadota</taxon>
        <taxon>Alphaproteobacteria</taxon>
        <taxon>Hyphomicrobiales</taxon>
        <taxon>Methylobacteriaceae</taxon>
        <taxon>Methylobacterium</taxon>
    </lineage>
</organism>
<sequence length="178" mass="19286">MLFVTDIHGEPSECGFPPDDSIDRCIFLRLADLCGRPTLSGEALHAHLVQENGLGAAIDTLCGFGGDRLYGLGFSAGGTALWRAVAKGLRLHALVCVSSTRLRYETSPLPIPTQMFWGSHDPHRPDEAWNAAVPTRSRTYPGRDHAFYREDWPDADSALRRDVAEAFASGPHGLAGTA</sequence>
<accession>A0ABQ4T1R2</accession>
<evidence type="ECO:0000313" key="2">
    <source>
        <dbReference type="Proteomes" id="UP001055156"/>
    </source>
</evidence>
<dbReference type="EMBL" id="BPQV01000001">
    <property type="protein sequence ID" value="GJE25572.1"/>
    <property type="molecule type" value="Genomic_DNA"/>
</dbReference>
<comment type="caution">
    <text evidence="1">The sequence shown here is derived from an EMBL/GenBank/DDBJ whole genome shotgun (WGS) entry which is preliminary data.</text>
</comment>
<proteinExistence type="predicted"/>
<dbReference type="Proteomes" id="UP001055156">
    <property type="component" value="Unassembled WGS sequence"/>
</dbReference>
<evidence type="ECO:0000313" key="1">
    <source>
        <dbReference type="EMBL" id="GJE25572.1"/>
    </source>
</evidence>
<name>A0ABQ4T1R2_METOR</name>
<gene>
    <name evidence="1" type="ORF">LKMONMHP_0410</name>
</gene>
<reference evidence="1" key="2">
    <citation type="submission" date="2021-08" db="EMBL/GenBank/DDBJ databases">
        <authorList>
            <person name="Tani A."/>
            <person name="Ola A."/>
            <person name="Ogura Y."/>
            <person name="Katsura K."/>
            <person name="Hayashi T."/>
        </authorList>
    </citation>
    <scope>NUCLEOTIDE SEQUENCE</scope>
    <source>
        <strain evidence="1">NBRC 15689</strain>
    </source>
</reference>